<evidence type="ECO:0000313" key="2">
    <source>
        <dbReference type="EMBL" id="KAL0460978.1"/>
    </source>
</evidence>
<dbReference type="GO" id="GO:0004523">
    <property type="term" value="F:RNA-DNA hybrid ribonuclease activity"/>
    <property type="evidence" value="ECO:0007669"/>
    <property type="project" value="InterPro"/>
</dbReference>
<gene>
    <name evidence="2" type="ORF">Slati_0725000</name>
</gene>
<reference evidence="2" key="2">
    <citation type="journal article" date="2024" name="Plant">
        <title>Genomic evolution and insights into agronomic trait innovations of Sesamum species.</title>
        <authorList>
            <person name="Miao H."/>
            <person name="Wang L."/>
            <person name="Qu L."/>
            <person name="Liu H."/>
            <person name="Sun Y."/>
            <person name="Le M."/>
            <person name="Wang Q."/>
            <person name="Wei S."/>
            <person name="Zheng Y."/>
            <person name="Lin W."/>
            <person name="Duan Y."/>
            <person name="Cao H."/>
            <person name="Xiong S."/>
            <person name="Wang X."/>
            <person name="Wei L."/>
            <person name="Li C."/>
            <person name="Ma Q."/>
            <person name="Ju M."/>
            <person name="Zhao R."/>
            <person name="Li G."/>
            <person name="Mu C."/>
            <person name="Tian Q."/>
            <person name="Mei H."/>
            <person name="Zhang T."/>
            <person name="Gao T."/>
            <person name="Zhang H."/>
        </authorList>
    </citation>
    <scope>NUCLEOTIDE SEQUENCE</scope>
    <source>
        <strain evidence="2">KEN1</strain>
    </source>
</reference>
<reference evidence="2" key="1">
    <citation type="submission" date="2020-06" db="EMBL/GenBank/DDBJ databases">
        <authorList>
            <person name="Li T."/>
            <person name="Hu X."/>
            <person name="Zhang T."/>
            <person name="Song X."/>
            <person name="Zhang H."/>
            <person name="Dai N."/>
            <person name="Sheng W."/>
            <person name="Hou X."/>
            <person name="Wei L."/>
        </authorList>
    </citation>
    <scope>NUCLEOTIDE SEQUENCE</scope>
    <source>
        <strain evidence="2">KEN1</strain>
        <tissue evidence="2">Leaf</tissue>
    </source>
</reference>
<dbReference type="Pfam" id="PF13456">
    <property type="entry name" value="RVT_3"/>
    <property type="match status" value="1"/>
</dbReference>
<dbReference type="AlphaFoldDB" id="A0AAW2Y5D5"/>
<proteinExistence type="predicted"/>
<sequence>MTIVKRVKSHLELLYKANGVNAAEWKGDLDVASTLGFFFPKPAITIPQLIQWRQPSVGWFKLNSDGASRGNPGMAGGGGGDHSRLLGRLVLAFYDYLEEQTNTYAELYAVARGISLAKDVGCQHLWVEIDALAVIHIINNDNGEWRLQPQIRRLKREMQIIFTHTYREANRPGNFLANEACRMKTSEVMTTVSGYLAGLVCLDSLLPAFRFKH</sequence>
<dbReference type="PROSITE" id="PS50879">
    <property type="entry name" value="RNASE_H_1"/>
    <property type="match status" value="1"/>
</dbReference>
<dbReference type="InterPro" id="IPR053151">
    <property type="entry name" value="RNase_H-like"/>
</dbReference>
<organism evidence="2">
    <name type="scientific">Sesamum latifolium</name>
    <dbReference type="NCBI Taxonomy" id="2727402"/>
    <lineage>
        <taxon>Eukaryota</taxon>
        <taxon>Viridiplantae</taxon>
        <taxon>Streptophyta</taxon>
        <taxon>Embryophyta</taxon>
        <taxon>Tracheophyta</taxon>
        <taxon>Spermatophyta</taxon>
        <taxon>Magnoliopsida</taxon>
        <taxon>eudicotyledons</taxon>
        <taxon>Gunneridae</taxon>
        <taxon>Pentapetalae</taxon>
        <taxon>asterids</taxon>
        <taxon>lamiids</taxon>
        <taxon>Lamiales</taxon>
        <taxon>Pedaliaceae</taxon>
        <taxon>Sesamum</taxon>
    </lineage>
</organism>
<dbReference type="GO" id="GO:0003676">
    <property type="term" value="F:nucleic acid binding"/>
    <property type="evidence" value="ECO:0007669"/>
    <property type="project" value="InterPro"/>
</dbReference>
<dbReference type="Gene3D" id="3.30.420.10">
    <property type="entry name" value="Ribonuclease H-like superfamily/Ribonuclease H"/>
    <property type="match status" value="1"/>
</dbReference>
<dbReference type="InterPro" id="IPR002156">
    <property type="entry name" value="RNaseH_domain"/>
</dbReference>
<protein>
    <submittedName>
        <fullName evidence="2">Ribonuclease H protein</fullName>
    </submittedName>
</protein>
<comment type="caution">
    <text evidence="2">The sequence shown here is derived from an EMBL/GenBank/DDBJ whole genome shotgun (WGS) entry which is preliminary data.</text>
</comment>
<dbReference type="InterPro" id="IPR036397">
    <property type="entry name" value="RNaseH_sf"/>
</dbReference>
<name>A0AAW2Y5D5_9LAMI</name>
<dbReference type="InterPro" id="IPR044730">
    <property type="entry name" value="RNase_H-like_dom_plant"/>
</dbReference>
<dbReference type="CDD" id="cd06222">
    <property type="entry name" value="RNase_H_like"/>
    <property type="match status" value="1"/>
</dbReference>
<dbReference type="SUPFAM" id="SSF53098">
    <property type="entry name" value="Ribonuclease H-like"/>
    <property type="match status" value="1"/>
</dbReference>
<dbReference type="InterPro" id="IPR012337">
    <property type="entry name" value="RNaseH-like_sf"/>
</dbReference>
<feature type="domain" description="RNase H type-1" evidence="1">
    <location>
        <begin position="56"/>
        <end position="186"/>
    </location>
</feature>
<dbReference type="PANTHER" id="PTHR47723">
    <property type="entry name" value="OS05G0353850 PROTEIN"/>
    <property type="match status" value="1"/>
</dbReference>
<evidence type="ECO:0000259" key="1">
    <source>
        <dbReference type="PROSITE" id="PS50879"/>
    </source>
</evidence>
<dbReference type="PANTHER" id="PTHR47723:SF20">
    <property type="entry name" value="RNASE H TYPE-1 DOMAIN-CONTAINING PROTEIN"/>
    <property type="match status" value="1"/>
</dbReference>
<dbReference type="EMBL" id="JACGWN010000002">
    <property type="protein sequence ID" value="KAL0460978.1"/>
    <property type="molecule type" value="Genomic_DNA"/>
</dbReference>
<accession>A0AAW2Y5D5</accession>